<dbReference type="Proteomes" id="UP000230903">
    <property type="component" value="Unassembled WGS sequence"/>
</dbReference>
<feature type="transmembrane region" description="Helical" evidence="6">
    <location>
        <begin position="6"/>
        <end position="23"/>
    </location>
</feature>
<comment type="caution">
    <text evidence="7">The sequence shown here is derived from an EMBL/GenBank/DDBJ whole genome shotgun (WGS) entry which is preliminary data.</text>
</comment>
<comment type="subcellular location">
    <subcellularLocation>
        <location evidence="1">Membrane</location>
        <topology evidence="1">Single-pass membrane protein</topology>
    </subcellularLocation>
</comment>
<accession>A0A2H0UNF1</accession>
<keyword evidence="4 6" id="KW-1133">Transmembrane helix</keyword>
<name>A0A2H0UNF1_9BACT</name>
<dbReference type="InterPro" id="IPR023353">
    <property type="entry name" value="LemA-like_dom_sf"/>
</dbReference>
<dbReference type="Gene3D" id="1.20.1440.20">
    <property type="entry name" value="LemA-like domain"/>
    <property type="match status" value="1"/>
</dbReference>
<dbReference type="Pfam" id="PF04011">
    <property type="entry name" value="LemA"/>
    <property type="match status" value="1"/>
</dbReference>
<evidence type="ECO:0000313" key="8">
    <source>
        <dbReference type="Proteomes" id="UP000230903"/>
    </source>
</evidence>
<evidence type="ECO:0000256" key="2">
    <source>
        <dbReference type="ARBA" id="ARBA00008854"/>
    </source>
</evidence>
<keyword evidence="5 6" id="KW-0472">Membrane</keyword>
<dbReference type="AlphaFoldDB" id="A0A2H0UNF1"/>
<proteinExistence type="inferred from homology"/>
<dbReference type="InterPro" id="IPR007156">
    <property type="entry name" value="MamQ_LemA"/>
</dbReference>
<protein>
    <recommendedName>
        <fullName evidence="9">LemA family protein</fullName>
    </recommendedName>
</protein>
<dbReference type="PANTHER" id="PTHR34478:SF1">
    <property type="entry name" value="PROTEIN LEMA"/>
    <property type="match status" value="1"/>
</dbReference>
<evidence type="ECO:0008006" key="9">
    <source>
        <dbReference type="Google" id="ProtNLM"/>
    </source>
</evidence>
<dbReference type="EMBL" id="PFBC01000029">
    <property type="protein sequence ID" value="PIR87947.1"/>
    <property type="molecule type" value="Genomic_DNA"/>
</dbReference>
<evidence type="ECO:0000313" key="7">
    <source>
        <dbReference type="EMBL" id="PIR87947.1"/>
    </source>
</evidence>
<organism evidence="7 8">
    <name type="scientific">Candidatus Harrisonbacteria bacterium CG10_big_fil_rev_8_21_14_0_10_45_28</name>
    <dbReference type="NCBI Taxonomy" id="1974586"/>
    <lineage>
        <taxon>Bacteria</taxon>
        <taxon>Candidatus Harrisoniibacteriota</taxon>
    </lineage>
</organism>
<evidence type="ECO:0000256" key="6">
    <source>
        <dbReference type="SAM" id="Phobius"/>
    </source>
</evidence>
<gene>
    <name evidence="7" type="ORF">COU10_01755</name>
</gene>
<evidence type="ECO:0000256" key="5">
    <source>
        <dbReference type="ARBA" id="ARBA00023136"/>
    </source>
</evidence>
<comment type="similarity">
    <text evidence="2">Belongs to the LemA family.</text>
</comment>
<keyword evidence="3 6" id="KW-0812">Transmembrane</keyword>
<dbReference type="GO" id="GO:0016020">
    <property type="term" value="C:membrane"/>
    <property type="evidence" value="ECO:0007669"/>
    <property type="project" value="UniProtKB-SubCell"/>
</dbReference>
<evidence type="ECO:0000256" key="4">
    <source>
        <dbReference type="ARBA" id="ARBA00022989"/>
    </source>
</evidence>
<reference evidence="8" key="1">
    <citation type="submission" date="2017-09" db="EMBL/GenBank/DDBJ databases">
        <title>Depth-based differentiation of microbial function through sediment-hosted aquifers and enrichment of novel symbionts in the deep terrestrial subsurface.</title>
        <authorList>
            <person name="Probst A.J."/>
            <person name="Ladd B."/>
            <person name="Jarett J.K."/>
            <person name="Geller-Mcgrath D.E."/>
            <person name="Sieber C.M.K."/>
            <person name="Emerson J.B."/>
            <person name="Anantharaman K."/>
            <person name="Thomas B.C."/>
            <person name="Malmstrom R."/>
            <person name="Stieglmeier M."/>
            <person name="Klingl A."/>
            <person name="Woyke T."/>
            <person name="Ryan C.M."/>
            <person name="Banfield J.F."/>
        </authorList>
    </citation>
    <scope>NUCLEOTIDE SEQUENCE [LARGE SCALE GENOMIC DNA]</scope>
</reference>
<dbReference type="PANTHER" id="PTHR34478">
    <property type="entry name" value="PROTEIN LEMA"/>
    <property type="match status" value="1"/>
</dbReference>
<dbReference type="SUPFAM" id="SSF140478">
    <property type="entry name" value="LemA-like"/>
    <property type="match status" value="1"/>
</dbReference>
<sequence length="186" mass="20819">MSTLLIVILAVVALVIIWLIATFNRLITLRNRKNEAVSDIDIQAKRRYDLIPNLVETVKGYAAHEQGTFDKVVQARSAAMNAGGTAVEKAETENILTGTLKSLFALSENYPDLKANTNFLELQREISDTENKMMSARRFFNNTVTDLNNKIQKFPANLIAGMMGFKSEKFFELTNAAEAEPVKVQF</sequence>
<evidence type="ECO:0000256" key="1">
    <source>
        <dbReference type="ARBA" id="ARBA00004167"/>
    </source>
</evidence>
<evidence type="ECO:0000256" key="3">
    <source>
        <dbReference type="ARBA" id="ARBA00022692"/>
    </source>
</evidence>